<evidence type="ECO:0000256" key="2">
    <source>
        <dbReference type="ARBA" id="ARBA00005179"/>
    </source>
</evidence>
<dbReference type="InterPro" id="IPR002401">
    <property type="entry name" value="Cyt_P450_E_grp-I"/>
</dbReference>
<dbReference type="PRINTS" id="PR00385">
    <property type="entry name" value="P450"/>
</dbReference>
<accession>A0A2G8SEM8</accession>
<dbReference type="Proteomes" id="UP000230002">
    <property type="component" value="Unassembled WGS sequence"/>
</dbReference>
<evidence type="ECO:0000256" key="1">
    <source>
        <dbReference type="ARBA" id="ARBA00001971"/>
    </source>
</evidence>
<evidence type="ECO:0000313" key="11">
    <source>
        <dbReference type="Proteomes" id="UP000230002"/>
    </source>
</evidence>
<dbReference type="GO" id="GO:0016705">
    <property type="term" value="F:oxidoreductase activity, acting on paired donors, with incorporation or reduction of molecular oxygen"/>
    <property type="evidence" value="ECO:0007669"/>
    <property type="project" value="InterPro"/>
</dbReference>
<keyword evidence="5 9" id="KW-0479">Metal-binding</keyword>
<dbReference type="GO" id="GO:0004497">
    <property type="term" value="F:monooxygenase activity"/>
    <property type="evidence" value="ECO:0007669"/>
    <property type="project" value="UniProtKB-KW"/>
</dbReference>
<dbReference type="AlphaFoldDB" id="A0A2G8SEM8"/>
<organism evidence="10 11">
    <name type="scientific">Ganoderma sinense ZZ0214-1</name>
    <dbReference type="NCBI Taxonomy" id="1077348"/>
    <lineage>
        <taxon>Eukaryota</taxon>
        <taxon>Fungi</taxon>
        <taxon>Dikarya</taxon>
        <taxon>Basidiomycota</taxon>
        <taxon>Agaricomycotina</taxon>
        <taxon>Agaricomycetes</taxon>
        <taxon>Polyporales</taxon>
        <taxon>Polyporaceae</taxon>
        <taxon>Ganoderma</taxon>
    </lineage>
</organism>
<dbReference type="Gene3D" id="1.10.630.10">
    <property type="entry name" value="Cytochrome P450"/>
    <property type="match status" value="1"/>
</dbReference>
<dbReference type="PRINTS" id="PR00463">
    <property type="entry name" value="EP450I"/>
</dbReference>
<dbReference type="Pfam" id="PF00067">
    <property type="entry name" value="p450"/>
    <property type="match status" value="1"/>
</dbReference>
<keyword evidence="11" id="KW-1185">Reference proteome</keyword>
<evidence type="ECO:0000313" key="10">
    <source>
        <dbReference type="EMBL" id="PIL32220.1"/>
    </source>
</evidence>
<dbReference type="InterPro" id="IPR001128">
    <property type="entry name" value="Cyt_P450"/>
</dbReference>
<keyword evidence="4 9" id="KW-0349">Heme</keyword>
<keyword evidence="7 9" id="KW-0408">Iron</keyword>
<dbReference type="EMBL" id="AYKW01000011">
    <property type="protein sequence ID" value="PIL32220.1"/>
    <property type="molecule type" value="Genomic_DNA"/>
</dbReference>
<name>A0A2G8SEM8_9APHY</name>
<reference evidence="10 11" key="1">
    <citation type="journal article" date="2015" name="Sci. Rep.">
        <title>Chromosome-level genome map provides insights into diverse defense mechanisms in the medicinal fungus Ganoderma sinense.</title>
        <authorList>
            <person name="Zhu Y."/>
            <person name="Xu J."/>
            <person name="Sun C."/>
            <person name="Zhou S."/>
            <person name="Xu H."/>
            <person name="Nelson D.R."/>
            <person name="Qian J."/>
            <person name="Song J."/>
            <person name="Luo H."/>
            <person name="Xiang L."/>
            <person name="Li Y."/>
            <person name="Xu Z."/>
            <person name="Ji A."/>
            <person name="Wang L."/>
            <person name="Lu S."/>
            <person name="Hayward A."/>
            <person name="Sun W."/>
            <person name="Li X."/>
            <person name="Schwartz D.C."/>
            <person name="Wang Y."/>
            <person name="Chen S."/>
        </authorList>
    </citation>
    <scope>NUCLEOTIDE SEQUENCE [LARGE SCALE GENOMIC DNA]</scope>
    <source>
        <strain evidence="10 11">ZZ0214-1</strain>
    </source>
</reference>
<dbReference type="GO" id="GO:0020037">
    <property type="term" value="F:heme binding"/>
    <property type="evidence" value="ECO:0007669"/>
    <property type="project" value="InterPro"/>
</dbReference>
<dbReference type="GO" id="GO:0005506">
    <property type="term" value="F:iron ion binding"/>
    <property type="evidence" value="ECO:0007669"/>
    <property type="project" value="InterPro"/>
</dbReference>
<evidence type="ECO:0000256" key="6">
    <source>
        <dbReference type="ARBA" id="ARBA00023002"/>
    </source>
</evidence>
<comment type="cofactor">
    <cofactor evidence="1 9">
        <name>heme</name>
        <dbReference type="ChEBI" id="CHEBI:30413"/>
    </cofactor>
</comment>
<keyword evidence="8" id="KW-0503">Monooxygenase</keyword>
<feature type="binding site" description="axial binding residue" evidence="9">
    <location>
        <position position="206"/>
    </location>
    <ligand>
        <name>heme</name>
        <dbReference type="ChEBI" id="CHEBI:30413"/>
    </ligand>
    <ligandPart>
        <name>Fe</name>
        <dbReference type="ChEBI" id="CHEBI:18248"/>
    </ligandPart>
</feature>
<protein>
    <submittedName>
        <fullName evidence="10">Cytochrome P450</fullName>
    </submittedName>
</protein>
<dbReference type="InterPro" id="IPR050121">
    <property type="entry name" value="Cytochrome_P450_monoxygenase"/>
</dbReference>
<dbReference type="OrthoDB" id="1470350at2759"/>
<evidence type="ECO:0000256" key="3">
    <source>
        <dbReference type="ARBA" id="ARBA00010617"/>
    </source>
</evidence>
<evidence type="ECO:0000256" key="9">
    <source>
        <dbReference type="PIRSR" id="PIRSR602401-1"/>
    </source>
</evidence>
<proteinExistence type="inferred from homology"/>
<evidence type="ECO:0000256" key="7">
    <source>
        <dbReference type="ARBA" id="ARBA00023004"/>
    </source>
</evidence>
<comment type="similarity">
    <text evidence="3">Belongs to the cytochrome P450 family.</text>
</comment>
<comment type="pathway">
    <text evidence="2">Secondary metabolite biosynthesis.</text>
</comment>
<gene>
    <name evidence="10" type="ORF">GSI_05465</name>
</gene>
<dbReference type="InterPro" id="IPR036396">
    <property type="entry name" value="Cyt_P450_sf"/>
</dbReference>
<dbReference type="PANTHER" id="PTHR24305">
    <property type="entry name" value="CYTOCHROME P450"/>
    <property type="match status" value="1"/>
</dbReference>
<evidence type="ECO:0000256" key="8">
    <source>
        <dbReference type="ARBA" id="ARBA00023033"/>
    </source>
</evidence>
<evidence type="ECO:0000256" key="4">
    <source>
        <dbReference type="ARBA" id="ARBA00022617"/>
    </source>
</evidence>
<dbReference type="PANTHER" id="PTHR24305:SF166">
    <property type="entry name" value="CYTOCHROME P450 12A4, MITOCHONDRIAL-RELATED"/>
    <property type="match status" value="1"/>
</dbReference>
<sequence length="270" mass="30561">MHRIGRQLLQERKAEIMQMYGEEGAGAIEKKDLQGRDLLTLLIKANMATDIPNSQRLTDEEVLAQVPTFLVAGHETTSTVTTWCLYASCKYPEIQQRLREGLLAIQTLTPTMEELNALPRIAMYDNVLPLSAPLTDVHGNVLSELQILKGQRIFIPILALHTSKRIWGEDAAEFRPERWQNPPKSISSIPGVWGNMLTFLGGTHSCIGYRFALVEMKAIIFMLVRTFEFELAVPAEDIVPIGRFLQRPALRHNKGEGTQLPLLIRRHRRS</sequence>
<comment type="caution">
    <text evidence="10">The sequence shown here is derived from an EMBL/GenBank/DDBJ whole genome shotgun (WGS) entry which is preliminary data.</text>
</comment>
<evidence type="ECO:0000256" key="5">
    <source>
        <dbReference type="ARBA" id="ARBA00022723"/>
    </source>
</evidence>
<keyword evidence="6" id="KW-0560">Oxidoreductase</keyword>
<dbReference type="STRING" id="1077348.A0A2G8SEM8"/>
<dbReference type="SUPFAM" id="SSF48264">
    <property type="entry name" value="Cytochrome P450"/>
    <property type="match status" value="1"/>
</dbReference>